<organism evidence="2 3">
    <name type="scientific">Arabis nemorensis</name>
    <dbReference type="NCBI Taxonomy" id="586526"/>
    <lineage>
        <taxon>Eukaryota</taxon>
        <taxon>Viridiplantae</taxon>
        <taxon>Streptophyta</taxon>
        <taxon>Embryophyta</taxon>
        <taxon>Tracheophyta</taxon>
        <taxon>Spermatophyta</taxon>
        <taxon>Magnoliopsida</taxon>
        <taxon>eudicotyledons</taxon>
        <taxon>Gunneridae</taxon>
        <taxon>Pentapetalae</taxon>
        <taxon>rosids</taxon>
        <taxon>malvids</taxon>
        <taxon>Brassicales</taxon>
        <taxon>Brassicaceae</taxon>
        <taxon>Arabideae</taxon>
        <taxon>Arabis</taxon>
    </lineage>
</organism>
<dbReference type="Proteomes" id="UP000489600">
    <property type="component" value="Unassembled WGS sequence"/>
</dbReference>
<sequence length="105" mass="11853">MIFLCAVSRSLNPLRGLPIFESFARLRALGPYNPNCKDFPSHQSRKMSLSYRQQRKANELAARTKPRINPETLEAHVQPGTLEAHVHPTRDLGSLHSIRAAAYEC</sequence>
<reference evidence="2" key="1">
    <citation type="submission" date="2019-07" db="EMBL/GenBank/DDBJ databases">
        <authorList>
            <person name="Dittberner H."/>
        </authorList>
    </citation>
    <scope>NUCLEOTIDE SEQUENCE [LARGE SCALE GENOMIC DNA]</scope>
</reference>
<evidence type="ECO:0000313" key="3">
    <source>
        <dbReference type="Proteomes" id="UP000489600"/>
    </source>
</evidence>
<gene>
    <name evidence="2" type="ORF">ANE_LOCUS4364</name>
</gene>
<keyword evidence="3" id="KW-1185">Reference proteome</keyword>
<accession>A0A565AZ47</accession>
<dbReference type="EMBL" id="CABITT030000002">
    <property type="protein sequence ID" value="VVA93919.1"/>
    <property type="molecule type" value="Genomic_DNA"/>
</dbReference>
<dbReference type="AlphaFoldDB" id="A0A565AZ47"/>
<name>A0A565AZ47_9BRAS</name>
<comment type="caution">
    <text evidence="2">The sequence shown here is derived from an EMBL/GenBank/DDBJ whole genome shotgun (WGS) entry which is preliminary data.</text>
</comment>
<evidence type="ECO:0000256" key="1">
    <source>
        <dbReference type="SAM" id="MobiDB-lite"/>
    </source>
</evidence>
<feature type="region of interest" description="Disordered" evidence="1">
    <location>
        <begin position="43"/>
        <end position="69"/>
    </location>
</feature>
<protein>
    <submittedName>
        <fullName evidence="2">Uncharacterized protein</fullName>
    </submittedName>
</protein>
<evidence type="ECO:0000313" key="2">
    <source>
        <dbReference type="EMBL" id="VVA93919.1"/>
    </source>
</evidence>
<proteinExistence type="predicted"/>